<evidence type="ECO:0000256" key="3">
    <source>
        <dbReference type="ARBA" id="ARBA00023172"/>
    </source>
</evidence>
<evidence type="ECO:0000313" key="7">
    <source>
        <dbReference type="Proteomes" id="UP001385389"/>
    </source>
</evidence>
<dbReference type="InterPro" id="IPR050639">
    <property type="entry name" value="SSR_resolvase"/>
</dbReference>
<evidence type="ECO:0000256" key="4">
    <source>
        <dbReference type="PROSITE-ProRule" id="PRU10137"/>
    </source>
</evidence>
<evidence type="ECO:0000313" key="6">
    <source>
        <dbReference type="EMBL" id="WWX22373.1"/>
    </source>
</evidence>
<keyword evidence="7" id="KW-1185">Reference proteome</keyword>
<gene>
    <name evidence="6" type="ORF">V8V93_18270</name>
</gene>
<feature type="domain" description="Resolvase/invertase-type recombinase catalytic" evidence="5">
    <location>
        <begin position="4"/>
        <end position="140"/>
    </location>
</feature>
<dbReference type="SMART" id="SM00857">
    <property type="entry name" value="Resolvase"/>
    <property type="match status" value="1"/>
</dbReference>
<organism evidence="6 7">
    <name type="scientific">Pseudodesulfovibrio methanolicus</name>
    <dbReference type="NCBI Taxonomy" id="3126690"/>
    <lineage>
        <taxon>Bacteria</taxon>
        <taxon>Pseudomonadati</taxon>
        <taxon>Thermodesulfobacteriota</taxon>
        <taxon>Desulfovibrionia</taxon>
        <taxon>Desulfovibrionales</taxon>
        <taxon>Desulfovibrionaceae</taxon>
    </lineage>
</organism>
<dbReference type="Gene3D" id="3.90.1750.20">
    <property type="entry name" value="Putative Large Serine Recombinase, Chain B, Domain 2"/>
    <property type="match status" value="1"/>
</dbReference>
<dbReference type="InterPro" id="IPR006119">
    <property type="entry name" value="Resolv_N"/>
</dbReference>
<dbReference type="Gene3D" id="3.40.50.1390">
    <property type="entry name" value="Resolvase, N-terminal catalytic domain"/>
    <property type="match status" value="1"/>
</dbReference>
<dbReference type="InterPro" id="IPR006118">
    <property type="entry name" value="Recombinase_CS"/>
</dbReference>
<keyword evidence="3" id="KW-0233">DNA recombination</keyword>
<dbReference type="RefSeq" id="WP_338668065.1">
    <property type="nucleotide sequence ID" value="NZ_CP146609.1"/>
</dbReference>
<name>A0ABZ2IUU0_9BACT</name>
<dbReference type="CDD" id="cd00338">
    <property type="entry name" value="Ser_Recombinase"/>
    <property type="match status" value="1"/>
</dbReference>
<proteinExistence type="predicted"/>
<reference evidence="6 7" key="1">
    <citation type="submission" date="2024-03" db="EMBL/GenBank/DDBJ databases">
        <title>Phenotype and Genome Characterization of a Sulfate-Reducing Bacterium Pseudodesulfovibrio sp. strain 5S69, isolated from Petroleum Reservoir in Tatarstan (Russia).</title>
        <authorList>
            <person name="Bidzhieva S.K."/>
            <person name="Kadnikov V."/>
            <person name="Tourova T.P."/>
            <person name="Samigullina S.R."/>
            <person name="Sokolova D.S."/>
            <person name="Poltaraus A.B."/>
            <person name="Avtukh A.N."/>
            <person name="Tereshina V.M."/>
            <person name="Mardanov A.V."/>
            <person name="Nazina T.N."/>
        </authorList>
    </citation>
    <scope>NUCLEOTIDE SEQUENCE [LARGE SCALE GENOMIC DNA]</scope>
    <source>
        <strain evidence="6 7">5S69</strain>
    </source>
</reference>
<dbReference type="Proteomes" id="UP001385389">
    <property type="component" value="Chromosome"/>
</dbReference>
<dbReference type="EMBL" id="CP146609">
    <property type="protein sequence ID" value="WWX22373.1"/>
    <property type="molecule type" value="Genomic_DNA"/>
</dbReference>
<dbReference type="Pfam" id="PF07508">
    <property type="entry name" value="Recombinase"/>
    <property type="match status" value="1"/>
</dbReference>
<feature type="active site" description="O-(5'-phospho-DNA)-serine intermediate" evidence="4">
    <location>
        <position position="12"/>
    </location>
</feature>
<dbReference type="PROSITE" id="PS00397">
    <property type="entry name" value="RECOMBINASES_1"/>
    <property type="match status" value="1"/>
</dbReference>
<dbReference type="InterPro" id="IPR038109">
    <property type="entry name" value="DNA_bind_recomb_sf"/>
</dbReference>
<dbReference type="Pfam" id="PF00239">
    <property type="entry name" value="Resolvase"/>
    <property type="match status" value="1"/>
</dbReference>
<keyword evidence="2" id="KW-0238">DNA-binding</keyword>
<accession>A0ABZ2IUU0</accession>
<dbReference type="InterPro" id="IPR036162">
    <property type="entry name" value="Resolvase-like_N_sf"/>
</dbReference>
<dbReference type="PROSITE" id="PS51736">
    <property type="entry name" value="RECOMBINASES_3"/>
    <property type="match status" value="1"/>
</dbReference>
<keyword evidence="1" id="KW-0229">DNA integration</keyword>
<evidence type="ECO:0000256" key="1">
    <source>
        <dbReference type="ARBA" id="ARBA00022908"/>
    </source>
</evidence>
<dbReference type="InterPro" id="IPR011109">
    <property type="entry name" value="DNA_bind_recombinase_dom"/>
</dbReference>
<dbReference type="PANTHER" id="PTHR30461:SF2">
    <property type="entry name" value="SERINE RECOMBINASE PINE-RELATED"/>
    <property type="match status" value="1"/>
</dbReference>
<dbReference type="PANTHER" id="PTHR30461">
    <property type="entry name" value="DNA-INVERTASE FROM LAMBDOID PROPHAGE"/>
    <property type="match status" value="1"/>
</dbReference>
<protein>
    <submittedName>
        <fullName evidence="6">Recombinase family protein</fullName>
    </submittedName>
</protein>
<sequence>MNGNFISYLRVSTQKQGRSGLGIEAQREAVTNYLNGGNWELLGEFVEVESGKKADRKELAKALERCQLTGATLVIAKLDRLSRDAHFLLGLEKSRVSFVCADMPDANNFTVGIMALVAQQEREMISKRTREALAAAKARGVKLGCPNGAAHLRQYGNELGVKAIKANADALAESLRATVEKIKEGGTTSFSGIAKELNAQKIKTARGGKWHPSSVKRLLERLG</sequence>
<evidence type="ECO:0000259" key="5">
    <source>
        <dbReference type="PROSITE" id="PS51736"/>
    </source>
</evidence>
<evidence type="ECO:0000256" key="2">
    <source>
        <dbReference type="ARBA" id="ARBA00023125"/>
    </source>
</evidence>
<dbReference type="SUPFAM" id="SSF53041">
    <property type="entry name" value="Resolvase-like"/>
    <property type="match status" value="1"/>
</dbReference>